<evidence type="ECO:0008006" key="3">
    <source>
        <dbReference type="Google" id="ProtNLM"/>
    </source>
</evidence>
<dbReference type="EMBL" id="RCVZ01000008">
    <property type="protein sequence ID" value="RLQ94874.1"/>
    <property type="molecule type" value="Genomic_DNA"/>
</dbReference>
<dbReference type="Proteomes" id="UP000276770">
    <property type="component" value="Unassembled WGS sequence"/>
</dbReference>
<organism evidence="1 2">
    <name type="scientific">Falsibacillus albus</name>
    <dbReference type="NCBI Taxonomy" id="2478915"/>
    <lineage>
        <taxon>Bacteria</taxon>
        <taxon>Bacillati</taxon>
        <taxon>Bacillota</taxon>
        <taxon>Bacilli</taxon>
        <taxon>Bacillales</taxon>
        <taxon>Bacillaceae</taxon>
        <taxon>Falsibacillus</taxon>
    </lineage>
</organism>
<proteinExistence type="predicted"/>
<gene>
    <name evidence="1" type="ORF">D9X91_12885</name>
</gene>
<dbReference type="GO" id="GO:0030420">
    <property type="term" value="P:establishment of competence for transformation"/>
    <property type="evidence" value="ECO:0007669"/>
    <property type="project" value="InterPro"/>
</dbReference>
<dbReference type="AlphaFoldDB" id="A0A3L7JX73"/>
<keyword evidence="2" id="KW-1185">Reference proteome</keyword>
<sequence length="176" mass="20498">MYNKREGGGFMEKKPYLVSQNTMALEPIYHEVFRTKIYDVQGIYYSTLTSMELLEAACLERGSDYSGRIKAVRRKLGYLKKTPLMISRHEMIYAFPTKSPEDYDNVWIFHRHIQSFQALRRKVVAVVFANEMTIEVNCSSYTFQTQREKTAQCLCHFSSPPFTKLHSSQKSNPVNT</sequence>
<evidence type="ECO:0000313" key="1">
    <source>
        <dbReference type="EMBL" id="RLQ94874.1"/>
    </source>
</evidence>
<dbReference type="InterPro" id="IPR010461">
    <property type="entry name" value="ComK"/>
</dbReference>
<accession>A0A3L7JX73</accession>
<protein>
    <recommendedName>
        <fullName evidence="3">Competence protein</fullName>
    </recommendedName>
</protein>
<evidence type="ECO:0000313" key="2">
    <source>
        <dbReference type="Proteomes" id="UP000276770"/>
    </source>
</evidence>
<name>A0A3L7JX73_9BACI</name>
<comment type="caution">
    <text evidence="1">The sequence shown here is derived from an EMBL/GenBank/DDBJ whole genome shotgun (WGS) entry which is preliminary data.</text>
</comment>
<reference evidence="1 2" key="1">
    <citation type="submission" date="2018-10" db="EMBL/GenBank/DDBJ databases">
        <title>Falsibacillus sp. genome draft.</title>
        <authorList>
            <person name="Shi S."/>
        </authorList>
    </citation>
    <scope>NUCLEOTIDE SEQUENCE [LARGE SCALE GENOMIC DNA]</scope>
    <source>
        <strain evidence="1 2">GY 10110</strain>
    </source>
</reference>
<dbReference type="Pfam" id="PF06338">
    <property type="entry name" value="ComK"/>
    <property type="match status" value="1"/>
</dbReference>